<sequence length="148" mass="17059">MALQIKELTTIEEMVAQINTIRFLYPNISLEKYQSFLSEMVPHNYIQIAIFEDEICLGLTGCWSATKLWTGKYLEIDNFVVNPDRRSKGIGKLLTDYIEKKAIELNCSSIVLDAFTGNFGAHRFYYNQGYAPKGFHFVKILDEKKMTV</sequence>
<dbReference type="GO" id="GO:0016746">
    <property type="term" value="F:acyltransferase activity"/>
    <property type="evidence" value="ECO:0007669"/>
    <property type="project" value="UniProtKB-KW"/>
</dbReference>
<dbReference type="Proteomes" id="UP001596003">
    <property type="component" value="Unassembled WGS sequence"/>
</dbReference>
<gene>
    <name evidence="4" type="ORF">ACFO3N_02240</name>
</gene>
<evidence type="ECO:0000313" key="5">
    <source>
        <dbReference type="Proteomes" id="UP001596003"/>
    </source>
</evidence>
<evidence type="ECO:0000259" key="3">
    <source>
        <dbReference type="PROSITE" id="PS51186"/>
    </source>
</evidence>
<dbReference type="EMBL" id="JBHSFY010000001">
    <property type="protein sequence ID" value="MFC4475875.1"/>
    <property type="molecule type" value="Genomic_DNA"/>
</dbReference>
<dbReference type="Gene3D" id="3.40.630.30">
    <property type="match status" value="1"/>
</dbReference>
<dbReference type="CDD" id="cd04301">
    <property type="entry name" value="NAT_SF"/>
    <property type="match status" value="1"/>
</dbReference>
<evidence type="ECO:0000256" key="2">
    <source>
        <dbReference type="ARBA" id="ARBA00023315"/>
    </source>
</evidence>
<name>A0ABV8Z9Z2_9FLAO</name>
<keyword evidence="5" id="KW-1185">Reference proteome</keyword>
<dbReference type="InterPro" id="IPR016181">
    <property type="entry name" value="Acyl_CoA_acyltransferase"/>
</dbReference>
<dbReference type="InterPro" id="IPR000182">
    <property type="entry name" value="GNAT_dom"/>
</dbReference>
<keyword evidence="1 4" id="KW-0808">Transferase</keyword>
<dbReference type="InterPro" id="IPR050680">
    <property type="entry name" value="YpeA/RimI_acetyltransf"/>
</dbReference>
<dbReference type="PROSITE" id="PS51186">
    <property type="entry name" value="GNAT"/>
    <property type="match status" value="1"/>
</dbReference>
<proteinExistence type="predicted"/>
<dbReference type="EC" id="2.3.1.-" evidence="4"/>
<dbReference type="SUPFAM" id="SSF55729">
    <property type="entry name" value="Acyl-CoA N-acyltransferases (Nat)"/>
    <property type="match status" value="1"/>
</dbReference>
<organism evidence="4 5">
    <name type="scientific">Flavobacterium chungangensis</name>
    <dbReference type="NCBI Taxonomy" id="2708132"/>
    <lineage>
        <taxon>Bacteria</taxon>
        <taxon>Pseudomonadati</taxon>
        <taxon>Bacteroidota</taxon>
        <taxon>Flavobacteriia</taxon>
        <taxon>Flavobacteriales</taxon>
        <taxon>Flavobacteriaceae</taxon>
        <taxon>Flavobacterium</taxon>
    </lineage>
</organism>
<keyword evidence="2 4" id="KW-0012">Acyltransferase</keyword>
<comment type="caution">
    <text evidence="4">The sequence shown here is derived from an EMBL/GenBank/DDBJ whole genome shotgun (WGS) entry which is preliminary data.</text>
</comment>
<dbReference type="Pfam" id="PF00583">
    <property type="entry name" value="Acetyltransf_1"/>
    <property type="match status" value="1"/>
</dbReference>
<dbReference type="RefSeq" id="WP_379795050.1">
    <property type="nucleotide sequence ID" value="NZ_JBHSFY010000001.1"/>
</dbReference>
<protein>
    <submittedName>
        <fullName evidence="4">GNAT family N-acetyltransferase</fullName>
        <ecNumber evidence="4">2.3.1.-</ecNumber>
    </submittedName>
</protein>
<feature type="domain" description="N-acetyltransferase" evidence="3">
    <location>
        <begin position="3"/>
        <end position="148"/>
    </location>
</feature>
<dbReference type="PANTHER" id="PTHR43420">
    <property type="entry name" value="ACETYLTRANSFERASE"/>
    <property type="match status" value="1"/>
</dbReference>
<reference evidence="5" key="1">
    <citation type="journal article" date="2019" name="Int. J. Syst. Evol. Microbiol.">
        <title>The Global Catalogue of Microorganisms (GCM) 10K type strain sequencing project: providing services to taxonomists for standard genome sequencing and annotation.</title>
        <authorList>
            <consortium name="The Broad Institute Genomics Platform"/>
            <consortium name="The Broad Institute Genome Sequencing Center for Infectious Disease"/>
            <person name="Wu L."/>
            <person name="Ma J."/>
        </authorList>
    </citation>
    <scope>NUCLEOTIDE SEQUENCE [LARGE SCALE GENOMIC DNA]</scope>
    <source>
        <strain evidence="5">NBRC 103627</strain>
    </source>
</reference>
<evidence type="ECO:0000313" key="4">
    <source>
        <dbReference type="EMBL" id="MFC4475875.1"/>
    </source>
</evidence>
<evidence type="ECO:0000256" key="1">
    <source>
        <dbReference type="ARBA" id="ARBA00022679"/>
    </source>
</evidence>
<accession>A0ABV8Z9Z2</accession>